<dbReference type="GO" id="GO:0008017">
    <property type="term" value="F:microtubule binding"/>
    <property type="evidence" value="ECO:0007669"/>
    <property type="project" value="InterPro"/>
</dbReference>
<accession>A0A8H7H4X6</accession>
<dbReference type="InterPro" id="IPR050452">
    <property type="entry name" value="Metacaspase"/>
</dbReference>
<dbReference type="PANTHER" id="PTHR48104:SF30">
    <property type="entry name" value="METACASPASE-1"/>
    <property type="match status" value="1"/>
</dbReference>
<feature type="compositionally biased region" description="Polar residues" evidence="2">
    <location>
        <begin position="403"/>
        <end position="414"/>
    </location>
</feature>
<evidence type="ECO:0000313" key="5">
    <source>
        <dbReference type="Proteomes" id="UP000650582"/>
    </source>
</evidence>
<dbReference type="Gene3D" id="3.40.50.1460">
    <property type="match status" value="1"/>
</dbReference>
<feature type="compositionally biased region" description="Polar residues" evidence="2">
    <location>
        <begin position="1268"/>
        <end position="1278"/>
    </location>
</feature>
<dbReference type="Proteomes" id="UP000650582">
    <property type="component" value="Unassembled WGS sequence"/>
</dbReference>
<feature type="compositionally biased region" description="Basic and acidic residues" evidence="2">
    <location>
        <begin position="295"/>
        <end position="305"/>
    </location>
</feature>
<dbReference type="GO" id="GO:0006508">
    <property type="term" value="P:proteolysis"/>
    <property type="evidence" value="ECO:0007669"/>
    <property type="project" value="InterPro"/>
</dbReference>
<feature type="compositionally biased region" description="Polar residues" evidence="2">
    <location>
        <begin position="1211"/>
        <end position="1227"/>
    </location>
</feature>
<evidence type="ECO:0000256" key="2">
    <source>
        <dbReference type="SAM" id="MobiDB-lite"/>
    </source>
</evidence>
<feature type="domain" description="Peptidase C14 caspase" evidence="3">
    <location>
        <begin position="1388"/>
        <end position="1606"/>
    </location>
</feature>
<feature type="compositionally biased region" description="Low complexity" evidence="2">
    <location>
        <begin position="585"/>
        <end position="596"/>
    </location>
</feature>
<feature type="region of interest" description="Disordered" evidence="2">
    <location>
        <begin position="814"/>
        <end position="836"/>
    </location>
</feature>
<evidence type="ECO:0000256" key="1">
    <source>
        <dbReference type="ARBA" id="ARBA00009005"/>
    </source>
</evidence>
<feature type="compositionally biased region" description="Polar residues" evidence="2">
    <location>
        <begin position="625"/>
        <end position="635"/>
    </location>
</feature>
<reference evidence="4" key="1">
    <citation type="submission" date="2020-09" db="EMBL/GenBank/DDBJ databases">
        <title>Comparative genome analyses of four rice-infecting Rhizoctonia solani isolates reveal extensive enrichment of homogalacturonan modification genes.</title>
        <authorList>
            <person name="Lee D.-Y."/>
            <person name="Jeon J."/>
            <person name="Kim K.-T."/>
            <person name="Cheong K."/>
            <person name="Song H."/>
            <person name="Choi G."/>
            <person name="Ko J."/>
            <person name="Opiyo S.O."/>
            <person name="Zuo S."/>
            <person name="Madhav S."/>
            <person name="Lee Y.-H."/>
            <person name="Wang G.-L."/>
        </authorList>
    </citation>
    <scope>NUCLEOTIDE SEQUENCE</scope>
    <source>
        <strain evidence="4">AG1-IA YN-7</strain>
    </source>
</reference>
<feature type="compositionally biased region" description="Low complexity" evidence="2">
    <location>
        <begin position="814"/>
        <end position="827"/>
    </location>
</feature>
<evidence type="ECO:0000313" key="4">
    <source>
        <dbReference type="EMBL" id="KAF8677703.1"/>
    </source>
</evidence>
<gene>
    <name evidence="4" type="ORF">RHS04_06031</name>
</gene>
<name>A0A8H7H4X6_9AGAM</name>
<dbReference type="PANTHER" id="PTHR48104">
    <property type="entry name" value="METACASPASE-4"/>
    <property type="match status" value="1"/>
</dbReference>
<dbReference type="Gene3D" id="3.40.50.12660">
    <property type="match status" value="2"/>
</dbReference>
<feature type="region of interest" description="Disordered" evidence="2">
    <location>
        <begin position="295"/>
        <end position="675"/>
    </location>
</feature>
<dbReference type="GO" id="GO:0005737">
    <property type="term" value="C:cytoplasm"/>
    <property type="evidence" value="ECO:0007669"/>
    <property type="project" value="TreeGrafter"/>
</dbReference>
<dbReference type="InterPro" id="IPR036534">
    <property type="entry name" value="GAR_dom_sf"/>
</dbReference>
<dbReference type="GO" id="GO:0004197">
    <property type="term" value="F:cysteine-type endopeptidase activity"/>
    <property type="evidence" value="ECO:0007669"/>
    <property type="project" value="InterPro"/>
</dbReference>
<dbReference type="SUPFAM" id="SSF143575">
    <property type="entry name" value="GAS2 domain-like"/>
    <property type="match status" value="1"/>
</dbReference>
<organism evidence="4 5">
    <name type="scientific">Rhizoctonia solani</name>
    <dbReference type="NCBI Taxonomy" id="456999"/>
    <lineage>
        <taxon>Eukaryota</taxon>
        <taxon>Fungi</taxon>
        <taxon>Dikarya</taxon>
        <taxon>Basidiomycota</taxon>
        <taxon>Agaricomycotina</taxon>
        <taxon>Agaricomycetes</taxon>
        <taxon>Cantharellales</taxon>
        <taxon>Ceratobasidiaceae</taxon>
        <taxon>Rhizoctonia</taxon>
    </lineage>
</organism>
<feature type="compositionally biased region" description="Basic and acidic residues" evidence="2">
    <location>
        <begin position="1228"/>
        <end position="1241"/>
    </location>
</feature>
<protein>
    <submittedName>
        <fullName evidence="4">Peptidase C14</fullName>
    </submittedName>
</protein>
<dbReference type="InterPro" id="IPR011600">
    <property type="entry name" value="Pept_C14_caspase"/>
</dbReference>
<feature type="compositionally biased region" description="Polar residues" evidence="2">
    <location>
        <begin position="648"/>
        <end position="668"/>
    </location>
</feature>
<evidence type="ECO:0000259" key="3">
    <source>
        <dbReference type="Pfam" id="PF00656"/>
    </source>
</evidence>
<feature type="compositionally biased region" description="Low complexity" evidence="2">
    <location>
        <begin position="309"/>
        <end position="349"/>
    </location>
</feature>
<feature type="compositionally biased region" description="Low complexity" evidence="2">
    <location>
        <begin position="415"/>
        <end position="429"/>
    </location>
</feature>
<feature type="region of interest" description="Disordered" evidence="2">
    <location>
        <begin position="1186"/>
        <end position="1289"/>
    </location>
</feature>
<feature type="compositionally biased region" description="Polar residues" evidence="2">
    <location>
        <begin position="601"/>
        <end position="611"/>
    </location>
</feature>
<proteinExistence type="inferred from homology"/>
<dbReference type="EMBL" id="JACYCC010000040">
    <property type="protein sequence ID" value="KAF8677703.1"/>
    <property type="molecule type" value="Genomic_DNA"/>
</dbReference>
<comment type="caution">
    <text evidence="4">The sequence shown here is derived from an EMBL/GenBank/DDBJ whole genome shotgun (WGS) entry which is preliminary data.</text>
</comment>
<feature type="compositionally biased region" description="Polar residues" evidence="2">
    <location>
        <begin position="465"/>
        <end position="481"/>
    </location>
</feature>
<feature type="compositionally biased region" description="Polar residues" evidence="2">
    <location>
        <begin position="1188"/>
        <end position="1202"/>
    </location>
</feature>
<feature type="compositionally biased region" description="Polar residues" evidence="2">
    <location>
        <begin position="498"/>
        <end position="507"/>
    </location>
</feature>
<dbReference type="Pfam" id="PF00656">
    <property type="entry name" value="Peptidase_C14"/>
    <property type="match status" value="2"/>
</dbReference>
<sequence length="1616" mass="176564">MNSESGSDVDVDMEGRFSFTSFGDLLIQPDLLADVTITRPPAPKADENAMEEDTPMELSVLAASTRMTELSYTISDIQTQLFEIQELRHAEESNNSGENHLAIERAMSDLKEAVALVDVEFGEIDANLAPVLQHAADPTAAQINEHEPVLRKHAALSADWQAVHQEVSRLHNELQEDQLLVRFRTAVEQAAGMMDSLDKAVEACQEFIWRRSEALRAQHNETADKPGELWSHFAETVEHYERVKKYYYQSSTQAMASIDKTMGSRDFKNGEVFRRHTELSARWKSIRERIARTDREIELLKKPPEPEPSESGSVRSRTTTSSRPESQSTSMSTSESLSVSTLSQSISPLRKLAARVTSGFKTPSRKKEKEKAKTGPRPSSLMPPPRVMSPTNPKIFSPPANRPSAQSIFSTPNHLSSSASLALRGANSAPAKPRWNSSTKVQDDTYAIAKPGSPRTAGHMRHASASASGRQSAMSGRQTPSRYADYGVFSTPRAPNLPSGSRPQTPGSGPRKRPMSPSNIPAPIDVDIGPPSIHKTFATPVHPSTQNKLSPPKNIDNPEQMSFLTPPKARRASHSRIPAPVFHNSRPTSPSASSTSYFPDGSTSPMSTQFASAVGSPIDSKDHSPFQTTGQSAARPSTRVLRAPPSSYRGSTPMPTSARPSSRGSMTGESAGRRTSLDRIAAATAQSGDLTYVPNPKDALDVEVARVANSLVHPYFIERVSDFVKGAQGPDASAQYSFTLPTSRKVMVCKLVIVEKSAGRSSLDGTGVAGQQRRVICRVGGGWESLSAFLARSHYLPFIEATVFGLPPTMSRTSVDSSISPSSPKSPGFLKSTSGAGDTGSPINIQLPYGSPSAGSETFTRVSNCTGKKKAVCVSGQERSTFMTHYEVGHPGSRSELIIKVNVMNFGVVYTTQAILPNSLFVRKPIFIALSVLPINLNRDAEQFGFRKENIVKLTDDTTETHSLPTKENIISAMRWLVEDAKPDDSLFFHFSGHGGQTEDLSGEEIDSYDEVIYPVDFEQNGYIVDDVIHDLIVRPLPAGCRLTALFDCSHSGTSLDLPYVYTSRGKVKEPSRWVDIGQGLRNAGRSTIRGDMKGMIKGFGNMFNSETSFQKRAVRYAKKTRASPADVVAWAACKDFEKSDDVVEHAEVVGAMCYAFIEALRKQPKQSYQELLNNIRDLLYEKHDQKPQLTSSHPIAYTTNLDPPPFTPADTWNSAMSGNNASQTHPNTDEHTDQWIKDPDTPPTTPPLVPGNTYSPPLSPRSILLGSPTNNSNNTRYPGQPHGRRAEYVTEPGDYGLGGGHITLDISSRSSCEQHGLAQDGATFTHEKLATNSTYASDRQACGDQGQHTFSYDQPIHTYHPGKKRALCVSKAFYTVGSGQQLIVIQVGINYVGQSVELQGCVNDAYNVSEFLSVQFGYEEENIRQLTDSATDPRFLPTRENIIAGMHWLVKDAQPTDALFFHFSGHGGQTKDLDGDEADGFDEGMSINTQAMARALSYLYHSGSALDLPYTYSTDGKVKEHSQLVETGRGLLSVGKSWARGDMSGAIKGLNDVIRPPTSRQARKQAILRSRQTRCSEADVISWSACKDSEKSDDAFEGHEAVGAMSEILNSDNLE</sequence>
<comment type="similarity">
    <text evidence="1">Belongs to the peptidase C14B family.</text>
</comment>
<feature type="domain" description="Peptidase C14 caspase" evidence="3">
    <location>
        <begin position="942"/>
        <end position="1194"/>
    </location>
</feature>